<dbReference type="PANTHER" id="PTHR19443">
    <property type="entry name" value="HEXOKINASE"/>
    <property type="match status" value="1"/>
</dbReference>
<evidence type="ECO:0000256" key="13">
    <source>
        <dbReference type="SAM" id="MobiDB-lite"/>
    </source>
</evidence>
<dbReference type="GO" id="GO:0006013">
    <property type="term" value="P:mannose metabolic process"/>
    <property type="evidence" value="ECO:0007669"/>
    <property type="project" value="TreeGrafter"/>
</dbReference>
<comment type="catalytic activity">
    <reaction evidence="11">
        <text>D-glucose + ATP = D-glucose 6-phosphate + ADP + H(+)</text>
        <dbReference type="Rhea" id="RHEA:17825"/>
        <dbReference type="ChEBI" id="CHEBI:4167"/>
        <dbReference type="ChEBI" id="CHEBI:15378"/>
        <dbReference type="ChEBI" id="CHEBI:30616"/>
        <dbReference type="ChEBI" id="CHEBI:61548"/>
        <dbReference type="ChEBI" id="CHEBI:456216"/>
        <dbReference type="EC" id="2.7.1.1"/>
    </reaction>
    <physiologicalReaction direction="left-to-right" evidence="11">
        <dbReference type="Rhea" id="RHEA:17826"/>
    </physiologicalReaction>
</comment>
<evidence type="ECO:0000256" key="9">
    <source>
        <dbReference type="ARBA" id="ARBA00044613"/>
    </source>
</evidence>
<dbReference type="Gene3D" id="3.30.420.40">
    <property type="match status" value="1"/>
</dbReference>
<dbReference type="GeneID" id="27701354"/>
<evidence type="ECO:0000256" key="12">
    <source>
        <dbReference type="RuleBase" id="RU362007"/>
    </source>
</evidence>
<comment type="pathway">
    <text evidence="2">Carbohydrate metabolism; hexose metabolism.</text>
</comment>
<keyword evidence="6 12" id="KW-0418">Kinase</keyword>
<protein>
    <recommendedName>
        <fullName evidence="12">Phosphotransferase</fullName>
        <ecNumber evidence="12">2.7.1.-</ecNumber>
    </recommendedName>
</protein>
<dbReference type="GO" id="GO:0005829">
    <property type="term" value="C:cytosol"/>
    <property type="evidence" value="ECO:0007669"/>
    <property type="project" value="TreeGrafter"/>
</dbReference>
<comment type="pathway">
    <text evidence="1">Carbohydrate degradation; glycolysis; D-glyceraldehyde 3-phosphate and glycerone phosphate from D-glucose: step 1/4.</text>
</comment>
<evidence type="ECO:0000313" key="16">
    <source>
        <dbReference type="EMBL" id="KIW90643.1"/>
    </source>
</evidence>
<dbReference type="EMBL" id="KN846992">
    <property type="protein sequence ID" value="KIW90643.1"/>
    <property type="molecule type" value="Genomic_DNA"/>
</dbReference>
<evidence type="ECO:0000256" key="7">
    <source>
        <dbReference type="ARBA" id="ARBA00022840"/>
    </source>
</evidence>
<reference evidence="16" key="1">
    <citation type="submission" date="2015-01" db="EMBL/GenBank/DDBJ databases">
        <title>The Genome Sequence of Cladophialophora bantiana CBS 173.52.</title>
        <authorList>
            <consortium name="The Broad Institute Genomics Platform"/>
            <person name="Cuomo C."/>
            <person name="de Hoog S."/>
            <person name="Gorbushina A."/>
            <person name="Stielow B."/>
            <person name="Teixiera M."/>
            <person name="Abouelleil A."/>
            <person name="Chapman S.B."/>
            <person name="Priest M."/>
            <person name="Young S.K."/>
            <person name="Wortman J."/>
            <person name="Nusbaum C."/>
            <person name="Birren B."/>
        </authorList>
    </citation>
    <scope>NUCLEOTIDE SEQUENCE [LARGE SCALE GENOMIC DNA]</scope>
    <source>
        <strain evidence="16">CBS 173.52</strain>
    </source>
</reference>
<keyword evidence="8 12" id="KW-0324">Glycolysis</keyword>
<name>A0A0D2HBL2_CLAB1</name>
<dbReference type="VEuPathDB" id="FungiDB:Z519_08426"/>
<dbReference type="GO" id="GO:0006096">
    <property type="term" value="P:glycolytic process"/>
    <property type="evidence" value="ECO:0007669"/>
    <property type="project" value="UniProtKB-UniPathway"/>
</dbReference>
<dbReference type="EC" id="2.7.1.-" evidence="12"/>
<gene>
    <name evidence="16" type="ORF">Z519_08426</name>
</gene>
<evidence type="ECO:0000256" key="2">
    <source>
        <dbReference type="ARBA" id="ARBA00005028"/>
    </source>
</evidence>
<dbReference type="RefSeq" id="XP_016617312.1">
    <property type="nucleotide sequence ID" value="XM_016766154.1"/>
</dbReference>
<evidence type="ECO:0000256" key="5">
    <source>
        <dbReference type="ARBA" id="ARBA00022741"/>
    </source>
</evidence>
<keyword evidence="17" id="KW-1185">Reference proteome</keyword>
<dbReference type="Gene3D" id="3.40.367.20">
    <property type="match status" value="1"/>
</dbReference>
<feature type="domain" description="Hexokinase N-terminal" evidence="14">
    <location>
        <begin position="72"/>
        <end position="270"/>
    </location>
</feature>
<comment type="catalytic activity">
    <reaction evidence="9">
        <text>a D-hexose + ATP = a D-hexose 6-phosphate + ADP + H(+)</text>
        <dbReference type="Rhea" id="RHEA:22740"/>
        <dbReference type="ChEBI" id="CHEBI:4194"/>
        <dbReference type="ChEBI" id="CHEBI:15378"/>
        <dbReference type="ChEBI" id="CHEBI:30616"/>
        <dbReference type="ChEBI" id="CHEBI:229467"/>
        <dbReference type="ChEBI" id="CHEBI:456216"/>
        <dbReference type="EC" id="2.7.1.1"/>
    </reaction>
    <physiologicalReaction direction="left-to-right" evidence="9">
        <dbReference type="Rhea" id="RHEA:22741"/>
    </physiologicalReaction>
</comment>
<dbReference type="InterPro" id="IPR043129">
    <property type="entry name" value="ATPase_NBD"/>
</dbReference>
<keyword evidence="7 12" id="KW-0067">ATP-binding</keyword>
<dbReference type="Pfam" id="PF03727">
    <property type="entry name" value="Hexokinase_2"/>
    <property type="match status" value="1"/>
</dbReference>
<dbReference type="GO" id="GO:0005524">
    <property type="term" value="F:ATP binding"/>
    <property type="evidence" value="ECO:0007669"/>
    <property type="project" value="UniProtKB-UniRule"/>
</dbReference>
<evidence type="ECO:0000256" key="1">
    <source>
        <dbReference type="ARBA" id="ARBA00004888"/>
    </source>
</evidence>
<dbReference type="InterPro" id="IPR022672">
    <property type="entry name" value="Hexokinase_N"/>
</dbReference>
<evidence type="ECO:0000256" key="8">
    <source>
        <dbReference type="ARBA" id="ARBA00023152"/>
    </source>
</evidence>
<dbReference type="GO" id="GO:0001678">
    <property type="term" value="P:intracellular glucose homeostasis"/>
    <property type="evidence" value="ECO:0007669"/>
    <property type="project" value="InterPro"/>
</dbReference>
<sequence length="551" mass="60039">MSAHTENLQFSREDVDFGKAFQRTSSKFVKVSVVMDLSTPGFWKGAHDTDTDSRILPAEIPRELPEKLAEELRRLEQLFTVDTAMLKKITDKFGEELDEGLRKHASNVPMNITWVTSFPTGHEAGTYLTLDLGGTNLRVCLITLTGTPGGSEITQEKYQLPREIKTGTADELFDHIADRLGNFVTKHIKGDGAKQNDGKMPLGFTFSYPATQERIDHGVLQTWTKGWDVKGVEGSDVGNMLRGAMEKRGLLVNLVTLINDTTGALIASAYNDPETIIGAIFGTGCNAAYMERKSRIPKLHGTGPSSNGTTAISGTSREEKGDALMAINCEYGAFDNSHSILPRTRYDEIIDEQSPRPGEQTFEKMSAGLYLGETFRQILVDLYARGVIFRDSKLDDKQKELLNTAYAIDTEFLSNLENDASPSLSSSLRAFESTVAGLQPTPAELIFLQSLAKLIAIRGARLCACGVSAICRRIGTQTGHVAADGSVAIKHPRFKERWENAVREILDMKMGAKAAVDGGGALEGIKLTSAEDGSGLGAAIITALTLRRAER</sequence>
<dbReference type="OrthoDB" id="419537at2759"/>
<evidence type="ECO:0000256" key="6">
    <source>
        <dbReference type="ARBA" id="ARBA00022777"/>
    </source>
</evidence>
<evidence type="ECO:0000256" key="3">
    <source>
        <dbReference type="ARBA" id="ARBA00009225"/>
    </source>
</evidence>
<dbReference type="FunFam" id="3.30.420.40:FF:000805">
    <property type="entry name" value="Hexokinase-2"/>
    <property type="match status" value="1"/>
</dbReference>
<dbReference type="Gene3D" id="1.10.287.1250">
    <property type="match status" value="1"/>
</dbReference>
<organism evidence="16 17">
    <name type="scientific">Cladophialophora bantiana (strain ATCC 10958 / CBS 173.52 / CDC B-1940 / NIH 8579)</name>
    <name type="common">Xylohypha bantiana</name>
    <dbReference type="NCBI Taxonomy" id="1442370"/>
    <lineage>
        <taxon>Eukaryota</taxon>
        <taxon>Fungi</taxon>
        <taxon>Dikarya</taxon>
        <taxon>Ascomycota</taxon>
        <taxon>Pezizomycotina</taxon>
        <taxon>Eurotiomycetes</taxon>
        <taxon>Chaetothyriomycetidae</taxon>
        <taxon>Chaetothyriales</taxon>
        <taxon>Herpotrichiellaceae</taxon>
        <taxon>Cladophialophora</taxon>
    </lineage>
</organism>
<dbReference type="PANTHER" id="PTHR19443:SF16">
    <property type="entry name" value="HEXOKINASE TYPE 1-RELATED"/>
    <property type="match status" value="1"/>
</dbReference>
<feature type="compositionally biased region" description="Polar residues" evidence="13">
    <location>
        <begin position="303"/>
        <end position="315"/>
    </location>
</feature>
<evidence type="ECO:0000259" key="15">
    <source>
        <dbReference type="Pfam" id="PF03727"/>
    </source>
</evidence>
<accession>A0A0D2HBL2</accession>
<dbReference type="SUPFAM" id="SSF53067">
    <property type="entry name" value="Actin-like ATPase domain"/>
    <property type="match status" value="2"/>
</dbReference>
<evidence type="ECO:0000256" key="10">
    <source>
        <dbReference type="ARBA" id="ARBA00047905"/>
    </source>
</evidence>
<evidence type="ECO:0000256" key="4">
    <source>
        <dbReference type="ARBA" id="ARBA00022679"/>
    </source>
</evidence>
<proteinExistence type="inferred from homology"/>
<dbReference type="GO" id="GO:0004340">
    <property type="term" value="F:glucokinase activity"/>
    <property type="evidence" value="ECO:0007669"/>
    <property type="project" value="TreeGrafter"/>
</dbReference>
<keyword evidence="5 12" id="KW-0547">Nucleotide-binding</keyword>
<dbReference type="AlphaFoldDB" id="A0A0D2HBL2"/>
<comment type="similarity">
    <text evidence="3 12">Belongs to the hexokinase family.</text>
</comment>
<dbReference type="UniPathway" id="UPA00109">
    <property type="reaction ID" value="UER00180"/>
</dbReference>
<dbReference type="GO" id="GO:0005739">
    <property type="term" value="C:mitochondrion"/>
    <property type="evidence" value="ECO:0007669"/>
    <property type="project" value="TreeGrafter"/>
</dbReference>
<dbReference type="Proteomes" id="UP000053789">
    <property type="component" value="Unassembled WGS sequence"/>
</dbReference>
<evidence type="ECO:0000256" key="11">
    <source>
        <dbReference type="ARBA" id="ARBA00048160"/>
    </source>
</evidence>
<dbReference type="InterPro" id="IPR022673">
    <property type="entry name" value="Hexokinase_C"/>
</dbReference>
<dbReference type="PROSITE" id="PS51748">
    <property type="entry name" value="HEXOKINASE_2"/>
    <property type="match status" value="1"/>
</dbReference>
<feature type="domain" description="Hexokinase C-terminal" evidence="15">
    <location>
        <begin position="277"/>
        <end position="543"/>
    </location>
</feature>
<dbReference type="GO" id="GO:0008865">
    <property type="term" value="F:fructokinase activity"/>
    <property type="evidence" value="ECO:0007669"/>
    <property type="project" value="TreeGrafter"/>
</dbReference>
<dbReference type="HOGENOM" id="CLU_014393_5_2_1"/>
<dbReference type="Pfam" id="PF00349">
    <property type="entry name" value="Hexokinase_1"/>
    <property type="match status" value="1"/>
</dbReference>
<dbReference type="GO" id="GO:0019158">
    <property type="term" value="F:mannokinase activity"/>
    <property type="evidence" value="ECO:0007669"/>
    <property type="project" value="TreeGrafter"/>
</dbReference>
<evidence type="ECO:0000313" key="17">
    <source>
        <dbReference type="Proteomes" id="UP000053789"/>
    </source>
</evidence>
<keyword evidence="4 12" id="KW-0808">Transferase</keyword>
<feature type="region of interest" description="Disordered" evidence="13">
    <location>
        <begin position="297"/>
        <end position="317"/>
    </location>
</feature>
<dbReference type="GO" id="GO:0006006">
    <property type="term" value="P:glucose metabolic process"/>
    <property type="evidence" value="ECO:0007669"/>
    <property type="project" value="TreeGrafter"/>
</dbReference>
<comment type="catalytic activity">
    <reaction evidence="10">
        <text>D-fructose + ATP = D-fructose 6-phosphate + ADP + H(+)</text>
        <dbReference type="Rhea" id="RHEA:16125"/>
        <dbReference type="ChEBI" id="CHEBI:15378"/>
        <dbReference type="ChEBI" id="CHEBI:30616"/>
        <dbReference type="ChEBI" id="CHEBI:37721"/>
        <dbReference type="ChEBI" id="CHEBI:61527"/>
        <dbReference type="ChEBI" id="CHEBI:456216"/>
        <dbReference type="EC" id="2.7.1.1"/>
    </reaction>
    <physiologicalReaction direction="left-to-right" evidence="10">
        <dbReference type="Rhea" id="RHEA:16126"/>
    </physiologicalReaction>
</comment>
<dbReference type="InterPro" id="IPR001312">
    <property type="entry name" value="Hexokinase"/>
</dbReference>
<evidence type="ECO:0000259" key="14">
    <source>
        <dbReference type="Pfam" id="PF00349"/>
    </source>
</evidence>
<dbReference type="GO" id="GO:0005536">
    <property type="term" value="F:D-glucose binding"/>
    <property type="evidence" value="ECO:0007669"/>
    <property type="project" value="InterPro"/>
</dbReference>
<dbReference type="PRINTS" id="PR00475">
    <property type="entry name" value="HEXOKINASE"/>
</dbReference>